<sequence>MNIANIAHHMARPSYHLTHHLHIDPGSRGHLALGTILQDIRQCTPLPRNEPKPAPIPPNLCYGNEKEGVRYSIWDSSSAGASMLAKAMRYLSFNAGHIKEITEVDVFNIDTIQTRYFFPTDEYIRERLRVPGVKDYFSGAPVYMITGLKVARGLTATSSSHHGLDGEAGGNLAITEGSHGAALGTQVGISSTMGQHSEFSEPADLILGIQVLKIQKSWRDPDEFTKEQVTDGARLHSHDKQAPAMEDVPFSLPELNEEDLQGLETWDVAIGEGEFEVWLLPSHMSETA</sequence>
<dbReference type="EMBL" id="JAGPNK010000012">
    <property type="protein sequence ID" value="KAH7310635.1"/>
    <property type="molecule type" value="Genomic_DNA"/>
</dbReference>
<comment type="caution">
    <text evidence="1">The sequence shown here is derived from an EMBL/GenBank/DDBJ whole genome shotgun (WGS) entry which is preliminary data.</text>
</comment>
<accession>A0A8K0SL01</accession>
<dbReference type="Proteomes" id="UP000813444">
    <property type="component" value="Unassembled WGS sequence"/>
</dbReference>
<protein>
    <submittedName>
        <fullName evidence="1">Uncharacterized protein</fullName>
    </submittedName>
</protein>
<keyword evidence="2" id="KW-1185">Reference proteome</keyword>
<evidence type="ECO:0000313" key="2">
    <source>
        <dbReference type="Proteomes" id="UP000813444"/>
    </source>
</evidence>
<dbReference type="AlphaFoldDB" id="A0A8K0SL01"/>
<organism evidence="1 2">
    <name type="scientific">Stachybotrys elegans</name>
    <dbReference type="NCBI Taxonomy" id="80388"/>
    <lineage>
        <taxon>Eukaryota</taxon>
        <taxon>Fungi</taxon>
        <taxon>Dikarya</taxon>
        <taxon>Ascomycota</taxon>
        <taxon>Pezizomycotina</taxon>
        <taxon>Sordariomycetes</taxon>
        <taxon>Hypocreomycetidae</taxon>
        <taxon>Hypocreales</taxon>
        <taxon>Stachybotryaceae</taxon>
        <taxon>Stachybotrys</taxon>
    </lineage>
</organism>
<dbReference type="OrthoDB" id="4500473at2759"/>
<reference evidence="1" key="1">
    <citation type="journal article" date="2021" name="Nat. Commun.">
        <title>Genetic determinants of endophytism in the Arabidopsis root mycobiome.</title>
        <authorList>
            <person name="Mesny F."/>
            <person name="Miyauchi S."/>
            <person name="Thiergart T."/>
            <person name="Pickel B."/>
            <person name="Atanasova L."/>
            <person name="Karlsson M."/>
            <person name="Huettel B."/>
            <person name="Barry K.W."/>
            <person name="Haridas S."/>
            <person name="Chen C."/>
            <person name="Bauer D."/>
            <person name="Andreopoulos W."/>
            <person name="Pangilinan J."/>
            <person name="LaButti K."/>
            <person name="Riley R."/>
            <person name="Lipzen A."/>
            <person name="Clum A."/>
            <person name="Drula E."/>
            <person name="Henrissat B."/>
            <person name="Kohler A."/>
            <person name="Grigoriev I.V."/>
            <person name="Martin F.M."/>
            <person name="Hacquard S."/>
        </authorList>
    </citation>
    <scope>NUCLEOTIDE SEQUENCE</scope>
    <source>
        <strain evidence="1">MPI-CAGE-CH-0235</strain>
    </source>
</reference>
<name>A0A8K0SL01_9HYPO</name>
<proteinExistence type="predicted"/>
<gene>
    <name evidence="1" type="ORF">B0I35DRAFT_77099</name>
</gene>
<evidence type="ECO:0000313" key="1">
    <source>
        <dbReference type="EMBL" id="KAH7310635.1"/>
    </source>
</evidence>